<feature type="domain" description="Bacterial repeat" evidence="1">
    <location>
        <begin position="188"/>
        <end position="259"/>
    </location>
</feature>
<reference evidence="2" key="1">
    <citation type="journal article" date="2011" name="J. Bacteriol.">
        <title>Complete genome sequence of the cellulose-degrading bacterium Cellulosilyticum lentocellum.</title>
        <authorList>
            <consortium name="US DOE Joint Genome Institute"/>
            <person name="Miller D.A."/>
            <person name="Suen G."/>
            <person name="Bruce D."/>
            <person name="Copeland A."/>
            <person name="Cheng J.F."/>
            <person name="Detter C."/>
            <person name="Goodwin L.A."/>
            <person name="Han C.S."/>
            <person name="Hauser L.J."/>
            <person name="Land M.L."/>
            <person name="Lapidus A."/>
            <person name="Lucas S."/>
            <person name="Meincke L."/>
            <person name="Pitluck S."/>
            <person name="Tapia R."/>
            <person name="Teshima H."/>
            <person name="Woyke T."/>
            <person name="Fox B.G."/>
            <person name="Angert E.R."/>
            <person name="Currie C.R."/>
        </authorList>
    </citation>
    <scope>NUCLEOTIDE SEQUENCE [LARGE SCALE GENOMIC DNA]</scope>
    <source>
        <strain evidence="2">DSM 5427</strain>
    </source>
</reference>
<evidence type="ECO:0000313" key="3">
    <source>
        <dbReference type="Proteomes" id="UP000008467"/>
    </source>
</evidence>
<dbReference type="AlphaFoldDB" id="F2JGG4"/>
<dbReference type="Pfam" id="PF18998">
    <property type="entry name" value="Flg_new_2"/>
    <property type="match status" value="1"/>
</dbReference>
<dbReference type="Proteomes" id="UP000008467">
    <property type="component" value="Chromosome"/>
</dbReference>
<dbReference type="InterPro" id="IPR044060">
    <property type="entry name" value="Bacterial_rp_domain"/>
</dbReference>
<protein>
    <recommendedName>
        <fullName evidence="1">Bacterial repeat domain-containing protein</fullName>
    </recommendedName>
</protein>
<proteinExistence type="predicted"/>
<organism evidence="2 3">
    <name type="scientific">Cellulosilyticum lentocellum (strain ATCC 49066 / DSM 5427 / NCIMB 11756 / RHM5)</name>
    <name type="common">Clostridium lentocellum</name>
    <dbReference type="NCBI Taxonomy" id="642492"/>
    <lineage>
        <taxon>Bacteria</taxon>
        <taxon>Bacillati</taxon>
        <taxon>Bacillota</taxon>
        <taxon>Clostridia</taxon>
        <taxon>Lachnospirales</taxon>
        <taxon>Cellulosilyticaceae</taxon>
        <taxon>Cellulosilyticum</taxon>
    </lineage>
</organism>
<keyword evidence="3" id="KW-1185">Reference proteome</keyword>
<dbReference type="EMBL" id="CP002582">
    <property type="protein sequence ID" value="ADZ82919.1"/>
    <property type="molecule type" value="Genomic_DNA"/>
</dbReference>
<evidence type="ECO:0000259" key="1">
    <source>
        <dbReference type="Pfam" id="PF18998"/>
    </source>
</evidence>
<sequence length="365" mass="41059">MINATNQRLFQNQLRLYGEEISIKGTPYKAIVRKQESNIILPFEVNLALYDVFIYDGMQFITTEVKTVNNVYNVFKYQRLCHTLNVKTNNGVIYIPCIPHDSKSVIADGISISTLSSSLEVRVQDNEINRLITTNFRFFVYDYVWRVKTVSRQEDGILIYYCDLDTITTDDDKNNHVASDVLEVHTYYNLTIQPSQNGTVTSNVIGKLLADTSVTLTIMPNDGYEIDTLTINEVPCTVEGSTYSFTLTQDTIVVCTFKEVVQALVTFDAVADIYFDVVDSTTYSLVQGDTGTLTITKYVDNVATSEVLNIARTDSITSTYCTTSISDNTITVKNVKRYTTEDVTFSISDDEGNSIIYKVKLKGAF</sequence>
<accession>F2JGG4</accession>
<dbReference type="KEGG" id="cle:Clole_1190"/>
<dbReference type="STRING" id="642492.Clole_1190"/>
<name>F2JGG4_CELLD</name>
<dbReference type="HOGENOM" id="CLU_757980_0_0_9"/>
<gene>
    <name evidence="2" type="ordered locus">Clole_1190</name>
</gene>
<evidence type="ECO:0000313" key="2">
    <source>
        <dbReference type="EMBL" id="ADZ82919.1"/>
    </source>
</evidence>